<feature type="region of interest" description="Disordered" evidence="5">
    <location>
        <begin position="1"/>
        <end position="27"/>
    </location>
</feature>
<evidence type="ECO:0000256" key="5">
    <source>
        <dbReference type="SAM" id="MobiDB-lite"/>
    </source>
</evidence>
<keyword evidence="4" id="KW-0413">Isomerase</keyword>
<feature type="compositionally biased region" description="Basic residues" evidence="5">
    <location>
        <begin position="151"/>
        <end position="169"/>
    </location>
</feature>
<dbReference type="EC" id="5.2.1.8" evidence="2"/>
<dbReference type="AlphaFoldDB" id="A0A067LMZ4"/>
<feature type="compositionally biased region" description="Polar residues" evidence="5">
    <location>
        <begin position="311"/>
        <end position="323"/>
    </location>
</feature>
<feature type="compositionally biased region" description="Polar residues" evidence="5">
    <location>
        <begin position="392"/>
        <end position="414"/>
    </location>
</feature>
<feature type="compositionally biased region" description="Basic and acidic residues" evidence="5">
    <location>
        <begin position="491"/>
        <end position="517"/>
    </location>
</feature>
<feature type="compositionally biased region" description="Basic and acidic residues" evidence="5">
    <location>
        <begin position="458"/>
        <end position="468"/>
    </location>
</feature>
<dbReference type="Pfam" id="PF17800">
    <property type="entry name" value="NPL"/>
    <property type="match status" value="1"/>
</dbReference>
<feature type="compositionally biased region" description="Acidic residues" evidence="5">
    <location>
        <begin position="114"/>
        <end position="132"/>
    </location>
</feature>
<dbReference type="InterPro" id="IPR041232">
    <property type="entry name" value="NPL"/>
</dbReference>
<dbReference type="PANTHER" id="PTHR43811">
    <property type="entry name" value="FKBP-TYPE PEPTIDYL-PROLYL CIS-TRANS ISOMERASE FKPA"/>
    <property type="match status" value="1"/>
</dbReference>
<evidence type="ECO:0000313" key="7">
    <source>
        <dbReference type="EMBL" id="KDP45794.1"/>
    </source>
</evidence>
<dbReference type="STRING" id="180498.A0A067LMZ4"/>
<feature type="region of interest" description="Disordered" evidence="5">
    <location>
        <begin position="491"/>
        <end position="652"/>
    </location>
</feature>
<feature type="region of interest" description="Disordered" evidence="5">
    <location>
        <begin position="96"/>
        <end position="177"/>
    </location>
</feature>
<dbReference type="PANTHER" id="PTHR43811:SF48">
    <property type="entry name" value="PEPTIDYL-PROLYL CIS-TRANS ISOMERASE FKBP43"/>
    <property type="match status" value="1"/>
</dbReference>
<dbReference type="Gene3D" id="2.60.120.340">
    <property type="entry name" value="Nucleoplasmin core domain"/>
    <property type="match status" value="1"/>
</dbReference>
<gene>
    <name evidence="7" type="ORF">JCGZ_17401</name>
</gene>
<name>A0A067LMZ4_JATCU</name>
<feature type="compositionally biased region" description="Polar residues" evidence="5">
    <location>
        <begin position="255"/>
        <end position="265"/>
    </location>
</feature>
<feature type="compositionally biased region" description="Basic and acidic residues" evidence="5">
    <location>
        <begin position="587"/>
        <end position="598"/>
    </location>
</feature>
<keyword evidence="3" id="KW-0697">Rotamase</keyword>
<dbReference type="EMBL" id="KK914227">
    <property type="protein sequence ID" value="KDP45794.1"/>
    <property type="molecule type" value="Genomic_DNA"/>
</dbReference>
<protein>
    <recommendedName>
        <fullName evidence="2">peptidylprolyl isomerase</fullName>
        <ecNumber evidence="2">5.2.1.8</ecNumber>
    </recommendedName>
</protein>
<proteinExistence type="predicted"/>
<feature type="compositionally biased region" description="Basic residues" evidence="5">
    <location>
        <begin position="611"/>
        <end position="620"/>
    </location>
</feature>
<dbReference type="OrthoDB" id="1902587at2759"/>
<feature type="region of interest" description="Disordered" evidence="5">
    <location>
        <begin position="218"/>
        <end position="373"/>
    </location>
</feature>
<organism evidence="7 8">
    <name type="scientific">Jatropha curcas</name>
    <name type="common">Barbados nut</name>
    <dbReference type="NCBI Taxonomy" id="180498"/>
    <lineage>
        <taxon>Eukaryota</taxon>
        <taxon>Viridiplantae</taxon>
        <taxon>Streptophyta</taxon>
        <taxon>Embryophyta</taxon>
        <taxon>Tracheophyta</taxon>
        <taxon>Spermatophyta</taxon>
        <taxon>Magnoliopsida</taxon>
        <taxon>eudicotyledons</taxon>
        <taxon>Gunneridae</taxon>
        <taxon>Pentapetalae</taxon>
        <taxon>rosids</taxon>
        <taxon>fabids</taxon>
        <taxon>Malpighiales</taxon>
        <taxon>Euphorbiaceae</taxon>
        <taxon>Crotonoideae</taxon>
        <taxon>Jatropheae</taxon>
        <taxon>Jatropha</taxon>
    </lineage>
</organism>
<evidence type="ECO:0000256" key="4">
    <source>
        <dbReference type="ARBA" id="ARBA00023235"/>
    </source>
</evidence>
<feature type="region of interest" description="Disordered" evidence="5">
    <location>
        <begin position="390"/>
        <end position="471"/>
    </location>
</feature>
<evidence type="ECO:0000256" key="2">
    <source>
        <dbReference type="ARBA" id="ARBA00013194"/>
    </source>
</evidence>
<evidence type="ECO:0000256" key="1">
    <source>
        <dbReference type="ARBA" id="ARBA00000971"/>
    </source>
</evidence>
<reference evidence="7 8" key="1">
    <citation type="journal article" date="2014" name="PLoS ONE">
        <title>Global Analysis of Gene Expression Profiles in Physic Nut (Jatropha curcas L.) Seedlings Exposed to Salt Stress.</title>
        <authorList>
            <person name="Zhang L."/>
            <person name="Zhang C."/>
            <person name="Wu P."/>
            <person name="Chen Y."/>
            <person name="Li M."/>
            <person name="Jiang H."/>
            <person name="Wu G."/>
        </authorList>
    </citation>
    <scope>NUCLEOTIDE SEQUENCE [LARGE SCALE GENOMIC DNA]</scope>
    <source>
        <strain evidence="8">cv. GZQX0401</strain>
        <tissue evidence="7">Young leaves</tissue>
    </source>
</reference>
<keyword evidence="8" id="KW-1185">Reference proteome</keyword>
<feature type="compositionally biased region" description="Basic and acidic residues" evidence="5">
    <location>
        <begin position="283"/>
        <end position="293"/>
    </location>
</feature>
<evidence type="ECO:0000256" key="3">
    <source>
        <dbReference type="ARBA" id="ARBA00023110"/>
    </source>
</evidence>
<sequence length="684" mass="76765">MAFWGTEVKPGKPFTQSPDNDGRGRLHISQATLGSGKVGSKSVTVQCNVGNRSPVFLCSLFPQRQESCQLNLEFDEPQEVVFSVIGPRSVHLTATSESFGEDIANTETERSDDVSDEDEDEYEDSFIDDGDTEFTTHSPVSSDGVFEEMSHRRKPKNEKFGRRRLRKKYQQGQSDEECPYQQNAIVNGGTCMPRLDEDEEEILLSPFYRSSARCISEAEENAKKETGETINKEVEDEAERKADAVVDSELKSQPDQHGSIVSSAQIGLENGGVKPKKKKKKQIKEEEQVKAGIEDDFFSGTGLKWDKAKPSETTANKSNQDTTVICEDKKRTENYNQPDQHESLLPSAQVSSEDGVKPKKKRKKQSKVEEQVKAESEDYFFGTVLKREVKQSETNAGQPNQESETKADQSNQGITVIDEDNNRTESDNQPDQHEPLLTSAQLGSENGIKPKKKRKKQSKVEEQFKAESEYDSSFGTVLKWDKAKQTETIADRLNQDRTVIDEDNKTTGSDNRPDQHEFVLSSAQLGSENGIKPKKKKKKQKQTKEEQKVKARSEDEVYFGTGLKWDKAKQSETKADQSNQDMTAMDEDSKRAENDKVVDNIADQSANANHSQKKKKKKKIRTQENGEALDMEGSKERSFMEVEDNDADENSSWLGTYGLVMEKLETGKQNGKIAGPGEKAKEVS</sequence>
<feature type="compositionally biased region" description="Basic residues" evidence="5">
    <location>
        <begin position="532"/>
        <end position="541"/>
    </location>
</feature>
<dbReference type="Proteomes" id="UP000027138">
    <property type="component" value="Unassembled WGS sequence"/>
</dbReference>
<feature type="compositionally biased region" description="Basic and acidic residues" evidence="5">
    <location>
        <begin position="420"/>
        <end position="434"/>
    </location>
</feature>
<feature type="compositionally biased region" description="Basic and acidic residues" evidence="5">
    <location>
        <begin position="564"/>
        <end position="575"/>
    </location>
</feature>
<feature type="domain" description="Nucleoplasmin-like" evidence="6">
    <location>
        <begin position="3"/>
        <end position="93"/>
    </location>
</feature>
<feature type="compositionally biased region" description="Basic and acidic residues" evidence="5">
    <location>
        <begin position="220"/>
        <end position="254"/>
    </location>
</feature>
<dbReference type="GO" id="GO:0003755">
    <property type="term" value="F:peptidyl-prolyl cis-trans isomerase activity"/>
    <property type="evidence" value="ECO:0007669"/>
    <property type="project" value="UniProtKB-KW"/>
</dbReference>
<feature type="compositionally biased region" description="Basic and acidic residues" evidence="5">
    <location>
        <begin position="542"/>
        <end position="555"/>
    </location>
</feature>
<evidence type="ECO:0000313" key="8">
    <source>
        <dbReference type="Proteomes" id="UP000027138"/>
    </source>
</evidence>
<evidence type="ECO:0000259" key="6">
    <source>
        <dbReference type="Pfam" id="PF17800"/>
    </source>
</evidence>
<accession>A0A067LMZ4</accession>
<comment type="catalytic activity">
    <reaction evidence="1">
        <text>[protein]-peptidylproline (omega=180) = [protein]-peptidylproline (omega=0)</text>
        <dbReference type="Rhea" id="RHEA:16237"/>
        <dbReference type="Rhea" id="RHEA-COMP:10747"/>
        <dbReference type="Rhea" id="RHEA-COMP:10748"/>
        <dbReference type="ChEBI" id="CHEBI:83833"/>
        <dbReference type="ChEBI" id="CHEBI:83834"/>
        <dbReference type="EC" id="5.2.1.8"/>
    </reaction>
</comment>